<protein>
    <recommendedName>
        <fullName evidence="4">Ino eighty subunit 1</fullName>
    </recommendedName>
</protein>
<feature type="region of interest" description="Disordered" evidence="1">
    <location>
        <begin position="1"/>
        <end position="88"/>
    </location>
</feature>
<evidence type="ECO:0008006" key="4">
    <source>
        <dbReference type="Google" id="ProtNLM"/>
    </source>
</evidence>
<gene>
    <name evidence="2" type="ORF">HO133_008657</name>
</gene>
<feature type="compositionally biased region" description="Acidic residues" evidence="1">
    <location>
        <begin position="692"/>
        <end position="717"/>
    </location>
</feature>
<feature type="region of interest" description="Disordered" evidence="1">
    <location>
        <begin position="488"/>
        <end position="525"/>
    </location>
</feature>
<organism evidence="2 3">
    <name type="scientific">Letharia lupina</name>
    <dbReference type="NCBI Taxonomy" id="560253"/>
    <lineage>
        <taxon>Eukaryota</taxon>
        <taxon>Fungi</taxon>
        <taxon>Dikarya</taxon>
        <taxon>Ascomycota</taxon>
        <taxon>Pezizomycotina</taxon>
        <taxon>Lecanoromycetes</taxon>
        <taxon>OSLEUM clade</taxon>
        <taxon>Lecanoromycetidae</taxon>
        <taxon>Lecanorales</taxon>
        <taxon>Lecanorineae</taxon>
        <taxon>Parmeliaceae</taxon>
        <taxon>Letharia</taxon>
    </lineage>
</organism>
<dbReference type="AlphaFoldDB" id="A0A8H6CPI6"/>
<dbReference type="GeneID" id="59337052"/>
<dbReference type="PANTHER" id="PTHR37287">
    <property type="entry name" value="INO EIGHTY SUBUNIT 1"/>
    <property type="match status" value="1"/>
</dbReference>
<dbReference type="RefSeq" id="XP_037155523.1">
    <property type="nucleotide sequence ID" value="XM_037299522.1"/>
</dbReference>
<proteinExistence type="predicted"/>
<evidence type="ECO:0000313" key="3">
    <source>
        <dbReference type="Proteomes" id="UP000593566"/>
    </source>
</evidence>
<accession>A0A8H6CPI6</accession>
<feature type="region of interest" description="Disordered" evidence="1">
    <location>
        <begin position="633"/>
        <end position="727"/>
    </location>
</feature>
<evidence type="ECO:0000256" key="1">
    <source>
        <dbReference type="SAM" id="MobiDB-lite"/>
    </source>
</evidence>
<keyword evidence="3" id="KW-1185">Reference proteome</keyword>
<comment type="caution">
    <text evidence="2">The sequence shown here is derived from an EMBL/GenBank/DDBJ whole genome shotgun (WGS) entry which is preliminary data.</text>
</comment>
<dbReference type="GO" id="GO:0031011">
    <property type="term" value="C:Ino80 complex"/>
    <property type="evidence" value="ECO:0007669"/>
    <property type="project" value="InterPro"/>
</dbReference>
<dbReference type="InterPro" id="IPR038014">
    <property type="entry name" value="Ies1"/>
</dbReference>
<sequence>MEAEPENQPGARSTLSPRANKSDPKQSLQHILTSSEPLVKTKHRPDDQLTPSEPVKPETPSKQPIIWIDGDSGQVDERDKDEPASVQNDSYTRAAEFNPSHTMTVAHTRRNANGTIGSVYSGNKIRHLKKEDGIPLWRKDIQLNFLECVFEDNTLVFTKAYDGTTGHTFADIYVDAMARSSKTSKILKEKLLADRGAAMHMAMVCLLVNVGRMNTTLNFFPEMRAQLRTYHSIPSLQANQDPNAYKQLQDAPRLKSILKGASEDANQPGTIDKIKALPIPRTNPVNLIFVLSQYAPKISEIHFHPPRDFFDLVMRSTLSSKSRARCFLWLIWFYLESDFSEEAALKNPFGPGQHGPETGGLPLKVPPFEHLTEAQAEAENVDTEDEKTYGEVKRQERIRILQEDETVGPPMKKAKKNPTTDELGVIAISDNDPTRTPSPTSALQYKPLAMAYDGPSVDMNGEAGVPLFGRFPPPNRSDPQRLVLKTRMDPHSSSPVPPGSGHPILYSAASNGMSSRRPRPETSHQKAVNINRKMRIDHILHKQILAEHDEARREKRRVNSSFGMMVMKRVRNLPDMYDTDDECSWGPGGIMPNPTEAEDFGEEALAYKKAIDRAVRRLYREENRGALGGLMEGYRKRKRKSRGYADDEEKDSRSRKRRRDGSSPGMRADGSRDEEKPDDDLDDLDRALLGEGGDDDQDEEDSDDSEGEEGDITEEDIYERGQGVSIV</sequence>
<evidence type="ECO:0000313" key="2">
    <source>
        <dbReference type="EMBL" id="KAF6227215.1"/>
    </source>
</evidence>
<name>A0A8H6CPI6_9LECA</name>
<feature type="compositionally biased region" description="Polar residues" evidence="1">
    <location>
        <begin position="10"/>
        <end position="36"/>
    </location>
</feature>
<reference evidence="2 3" key="1">
    <citation type="journal article" date="2020" name="Genomics">
        <title>Complete, high-quality genomes from long-read metagenomic sequencing of two wolf lichen thalli reveals enigmatic genome architecture.</title>
        <authorList>
            <person name="McKenzie S.K."/>
            <person name="Walston R.F."/>
            <person name="Allen J.L."/>
        </authorList>
    </citation>
    <scope>NUCLEOTIDE SEQUENCE [LARGE SCALE GENOMIC DNA]</scope>
    <source>
        <strain evidence="2">WasteWater1</strain>
    </source>
</reference>
<dbReference type="PANTHER" id="PTHR37287:SF1">
    <property type="entry name" value="INO EIGHTY SUBUNIT 1"/>
    <property type="match status" value="1"/>
</dbReference>
<dbReference type="Proteomes" id="UP000593566">
    <property type="component" value="Unassembled WGS sequence"/>
</dbReference>
<dbReference type="EMBL" id="JACCJB010000005">
    <property type="protein sequence ID" value="KAF6227215.1"/>
    <property type="molecule type" value="Genomic_DNA"/>
</dbReference>